<keyword evidence="2" id="KW-1185">Reference proteome</keyword>
<dbReference type="GeneID" id="16045688"/>
<dbReference type="RefSeq" id="YP_008126562.1">
    <property type="nucleotide sequence ID" value="NC_021537.1"/>
</dbReference>
<dbReference type="Proteomes" id="UP000202528">
    <property type="component" value="Segment"/>
</dbReference>
<reference evidence="1 2" key="1">
    <citation type="submission" date="2010-09" db="EMBL/GenBank/DDBJ databases">
        <title>The Genome Sequence of Halorubrum phage CGphi46.</title>
        <authorList>
            <consortium name="The Broad Institute Genome Sequencing Platform"/>
            <person name="Henn M.R."/>
            <person name="Dillon J."/>
            <person name="Levin J."/>
            <person name="Malboeuf C."/>
            <person name="Casali M."/>
            <person name="Russ C."/>
            <person name="Lennon N."/>
            <person name="Chapman S.B."/>
            <person name="Erlich R."/>
            <person name="Young S.K."/>
            <person name="Yandava C."/>
            <person name="Zeng Q."/>
            <person name="Fitzgerald M.F."/>
            <person name="Alvarado L."/>
            <person name="Anderson S."/>
            <person name="Berlin A."/>
            <person name="Chen Z."/>
            <person name="Freedman E."/>
            <person name="Gellesch M."/>
            <person name="Goldberg J."/>
            <person name="Green L."/>
            <person name="Griggs A."/>
            <person name="Gujja S."/>
            <person name="Heilman E."/>
            <person name="Heiman D."/>
            <person name="Hollinger A."/>
            <person name="Howarth C."/>
            <person name="Larson L."/>
            <person name="Mehta T."/>
            <person name="Neiman D."/>
            <person name="Pearson M."/>
            <person name="Roberts A."/>
            <person name="Ryan E."/>
            <person name="Saif S."/>
            <person name="Shea T."/>
            <person name="Shenoy N."/>
            <person name="Sisk P."/>
            <person name="Stolte C."/>
            <person name="Sykes S."/>
            <person name="White J."/>
            <person name="Haas B."/>
            <person name="Nusbaum C."/>
            <person name="Birren B."/>
        </authorList>
    </citation>
    <scope>NUCLEOTIDE SEQUENCE [LARGE SCALE GENOMIC DNA]</scope>
    <source>
        <strain evidence="1 2">CGphi46</strain>
    </source>
</reference>
<accession>R9TNU7</accession>
<dbReference type="EMBL" id="HQ332141">
    <property type="protein sequence ID" value="AGN33815.1"/>
    <property type="molecule type" value="Genomic_DNA"/>
</dbReference>
<dbReference type="KEGG" id="vg:16045688"/>
<gene>
    <name evidence="1" type="ORF">HALG_00027</name>
</gene>
<organism evidence="1 2">
    <name type="scientific">Halorubrum virus CGphi46</name>
    <dbReference type="NCBI Taxonomy" id="754066"/>
    <lineage>
        <taxon>Viruses</taxon>
        <taxon>Duplodnaviria</taxon>
        <taxon>Heunggongvirae</taxon>
        <taxon>Uroviricota</taxon>
        <taxon>Caudoviricetes</taxon>
        <taxon>Kirjokansivirales</taxon>
        <taxon>Graaviviridae</taxon>
        <taxon>Seejivirus</taxon>
        <taxon>Seejivirus salhabitans</taxon>
    </lineage>
</organism>
<sequence>MLCLHDLVGGRRRLTGQVRDERAARPALDLRTAVGTLSDALAGVGRVIVDALSGHASTPQSVPNSRTPAFVRRQRFAPHVSGFWTVTNPRFLAS</sequence>
<proteinExistence type="predicted"/>
<evidence type="ECO:0000313" key="1">
    <source>
        <dbReference type="EMBL" id="AGN33815.1"/>
    </source>
</evidence>
<name>R9TNU7_9CAUD</name>
<evidence type="ECO:0000313" key="2">
    <source>
        <dbReference type="Proteomes" id="UP000202528"/>
    </source>
</evidence>
<protein>
    <submittedName>
        <fullName evidence="1">Uncharacterized protein</fullName>
    </submittedName>
</protein>